<keyword evidence="4 7" id="KW-1133">Transmembrane helix</keyword>
<evidence type="ECO:0000256" key="4">
    <source>
        <dbReference type="ARBA" id="ARBA00022989"/>
    </source>
</evidence>
<reference evidence="8" key="1">
    <citation type="submission" date="2020-06" db="EMBL/GenBank/DDBJ databases">
        <authorList>
            <consortium name="Plant Systems Biology data submission"/>
        </authorList>
    </citation>
    <scope>NUCLEOTIDE SEQUENCE</scope>
    <source>
        <strain evidence="8">D6</strain>
    </source>
</reference>
<feature type="transmembrane region" description="Helical" evidence="7">
    <location>
        <begin position="92"/>
        <end position="115"/>
    </location>
</feature>
<comment type="subcellular location">
    <subcellularLocation>
        <location evidence="1">Membrane</location>
        <topology evidence="1">Multi-pass membrane protein</topology>
    </subcellularLocation>
</comment>
<sequence>MGACDACGGGGAFMSMLGFGSFGAPIKSEAAKSVDVDPLVFQTYKTFMCFMTSWLVLAFGEPFTFTPWGIASACFWVPSGVAAIAGIKMAGLAVAMGTLSSFIVLVSFTWGIFVFDEQIHSRRMACFAIFLMMMGLVGMSYYSSLEKEEEEQQPQSTENPTTSLDIPESSTEYQPLADNSNDEEEAHDAQSRSAKTEVTAETCAESGVSREPLIPSDQEDHNNDAMPGNPSDYMLLFGTRVHRRVVGIACSVFCGIWGGSIMVPEKFAKANDTGVGYLISFGIGAAIVTAALWVFRFGYNYQRFGSATAAYYALPSMHIRVMWLPGCTAGLLWSIGNFGSLISVKYLGEGVGYSITQTAMLVSGLWGIFYFKEIKSPDIIGKWFLSASLCVLGIILLSYEHHEK</sequence>
<keyword evidence="5 7" id="KW-0472">Membrane</keyword>
<evidence type="ECO:0000256" key="2">
    <source>
        <dbReference type="ARBA" id="ARBA00005731"/>
    </source>
</evidence>
<evidence type="ECO:0000256" key="1">
    <source>
        <dbReference type="ARBA" id="ARBA00004141"/>
    </source>
</evidence>
<organism evidence="8 9">
    <name type="scientific">Seminavis robusta</name>
    <dbReference type="NCBI Taxonomy" id="568900"/>
    <lineage>
        <taxon>Eukaryota</taxon>
        <taxon>Sar</taxon>
        <taxon>Stramenopiles</taxon>
        <taxon>Ochrophyta</taxon>
        <taxon>Bacillariophyta</taxon>
        <taxon>Bacillariophyceae</taxon>
        <taxon>Bacillariophycidae</taxon>
        <taxon>Naviculales</taxon>
        <taxon>Naviculaceae</taxon>
        <taxon>Seminavis</taxon>
    </lineage>
</organism>
<evidence type="ECO:0000313" key="9">
    <source>
        <dbReference type="Proteomes" id="UP001153069"/>
    </source>
</evidence>
<dbReference type="InterPro" id="IPR012435">
    <property type="entry name" value="TMEM144"/>
</dbReference>
<feature type="transmembrane region" description="Helical" evidence="7">
    <location>
        <begin position="275"/>
        <end position="295"/>
    </location>
</feature>
<feature type="transmembrane region" description="Helical" evidence="7">
    <location>
        <begin position="321"/>
        <end position="344"/>
    </location>
</feature>
<feature type="compositionally biased region" description="Low complexity" evidence="6">
    <location>
        <begin position="153"/>
        <end position="163"/>
    </location>
</feature>
<keyword evidence="9" id="KW-1185">Reference proteome</keyword>
<feature type="transmembrane region" description="Helical" evidence="7">
    <location>
        <begin position="245"/>
        <end position="263"/>
    </location>
</feature>
<protein>
    <submittedName>
        <fullName evidence="8">Uncharacterized protein</fullName>
    </submittedName>
</protein>
<evidence type="ECO:0000313" key="8">
    <source>
        <dbReference type="EMBL" id="CAB9503094.1"/>
    </source>
</evidence>
<name>A0A9N8DI51_9STRA</name>
<comment type="caution">
    <text evidence="8">The sequence shown here is derived from an EMBL/GenBank/DDBJ whole genome shotgun (WGS) entry which is preliminary data.</text>
</comment>
<feature type="transmembrane region" description="Helical" evidence="7">
    <location>
        <begin position="121"/>
        <end position="142"/>
    </location>
</feature>
<evidence type="ECO:0000256" key="5">
    <source>
        <dbReference type="ARBA" id="ARBA00023136"/>
    </source>
</evidence>
<feature type="transmembrane region" description="Helical" evidence="7">
    <location>
        <begin position="383"/>
        <end position="399"/>
    </location>
</feature>
<dbReference type="AlphaFoldDB" id="A0A9N8DI51"/>
<gene>
    <name evidence="8" type="ORF">SEMRO_156_G070630.1</name>
</gene>
<evidence type="ECO:0000256" key="6">
    <source>
        <dbReference type="SAM" id="MobiDB-lite"/>
    </source>
</evidence>
<dbReference type="Pfam" id="PF07857">
    <property type="entry name" value="TMEM144"/>
    <property type="match status" value="1"/>
</dbReference>
<dbReference type="PANTHER" id="PTHR16119">
    <property type="entry name" value="TRANSMEMBRANE PROTEIN 144"/>
    <property type="match status" value="1"/>
</dbReference>
<comment type="similarity">
    <text evidence="2">Belongs to the TMEM144 family.</text>
</comment>
<evidence type="ECO:0000256" key="3">
    <source>
        <dbReference type="ARBA" id="ARBA00022692"/>
    </source>
</evidence>
<evidence type="ECO:0000256" key="7">
    <source>
        <dbReference type="SAM" id="Phobius"/>
    </source>
</evidence>
<proteinExistence type="inferred from homology"/>
<feature type="transmembrane region" description="Helical" evidence="7">
    <location>
        <begin position="65"/>
        <end position="85"/>
    </location>
</feature>
<dbReference type="GO" id="GO:0016020">
    <property type="term" value="C:membrane"/>
    <property type="evidence" value="ECO:0007669"/>
    <property type="project" value="UniProtKB-SubCell"/>
</dbReference>
<keyword evidence="3 7" id="KW-0812">Transmembrane</keyword>
<feature type="compositionally biased region" description="Polar residues" evidence="6">
    <location>
        <begin position="168"/>
        <end position="179"/>
    </location>
</feature>
<dbReference type="OrthoDB" id="426527at2759"/>
<feature type="transmembrane region" description="Helical" evidence="7">
    <location>
        <begin position="39"/>
        <end position="59"/>
    </location>
</feature>
<feature type="region of interest" description="Disordered" evidence="6">
    <location>
        <begin position="147"/>
        <end position="227"/>
    </location>
</feature>
<dbReference type="GO" id="GO:0015144">
    <property type="term" value="F:carbohydrate transmembrane transporter activity"/>
    <property type="evidence" value="ECO:0007669"/>
    <property type="project" value="InterPro"/>
</dbReference>
<dbReference type="Proteomes" id="UP001153069">
    <property type="component" value="Unassembled WGS sequence"/>
</dbReference>
<dbReference type="EMBL" id="CAICTM010000155">
    <property type="protein sequence ID" value="CAB9503094.1"/>
    <property type="molecule type" value="Genomic_DNA"/>
</dbReference>
<accession>A0A9N8DI51</accession>
<dbReference type="InterPro" id="IPR010651">
    <property type="entry name" value="Sugar_transport"/>
</dbReference>
<dbReference type="PANTHER" id="PTHR16119:SF17">
    <property type="entry name" value="TRANSMEMBRANE PROTEIN 144"/>
    <property type="match status" value="1"/>
</dbReference>
<feature type="transmembrane region" description="Helical" evidence="7">
    <location>
        <begin position="350"/>
        <end position="371"/>
    </location>
</feature>